<dbReference type="EMBL" id="PEDL01000007">
    <property type="protein sequence ID" value="PHV70843.1"/>
    <property type="molecule type" value="Genomic_DNA"/>
</dbReference>
<evidence type="ECO:0000313" key="1">
    <source>
        <dbReference type="EMBL" id="PHV70843.1"/>
    </source>
</evidence>
<comment type="caution">
    <text evidence="1">The sequence shown here is derived from an EMBL/GenBank/DDBJ whole genome shotgun (WGS) entry which is preliminary data.</text>
</comment>
<name>A0AC61DDH4_9FIRM</name>
<dbReference type="Proteomes" id="UP000224460">
    <property type="component" value="Unassembled WGS sequence"/>
</dbReference>
<accession>A0AC61DDH4</accession>
<proteinExistence type="predicted"/>
<reference evidence="1" key="1">
    <citation type="submission" date="2017-10" db="EMBL/GenBank/DDBJ databases">
        <title>Genome sequence of cellulolytic Lachnospiraceae bacterium XHS1971 isolated from hotspring sediment.</title>
        <authorList>
            <person name="Vasudevan G."/>
            <person name="Joshi A.J."/>
            <person name="Hivarkar S."/>
            <person name="Lanjekar V.B."/>
            <person name="Dhakephalkar P.K."/>
            <person name="Dagar S."/>
        </authorList>
    </citation>
    <scope>NUCLEOTIDE SEQUENCE</scope>
    <source>
        <strain evidence="1">XHS1971</strain>
    </source>
</reference>
<gene>
    <name evidence="1" type="ORF">CS063_08755</name>
</gene>
<evidence type="ECO:0000313" key="2">
    <source>
        <dbReference type="Proteomes" id="UP000224460"/>
    </source>
</evidence>
<protein>
    <submittedName>
        <fullName evidence="1">ABC transporter</fullName>
    </submittedName>
</protein>
<sequence length="256" mass="29106">MIKIQGLNYHVNDKPILEDICISFEKGKTYGIIGPNGAGKSTLLKHIMSLIKPPKHKIYYEGKDITDFKVKEYAKKVSFVFQENVREVDFSVHEILMMGRYTRMDLWGNIAQSDEEAIEAILEELHITALRNRKISTLSGGEAQKVFIGRALLQETPVLLLDEPTSMLDMHNGIEMMECIKGLKERHGLTVIMVIHDLNLAFYSCDELILLEGGKVVAKDASQSMTTSEILREVYQNKLKVIQEKGKNYIVPVMNY</sequence>
<keyword evidence="2" id="KW-1185">Reference proteome</keyword>
<organism evidence="1 2">
    <name type="scientific">Sporanaerobium hydrogeniformans</name>
    <dbReference type="NCBI Taxonomy" id="3072179"/>
    <lineage>
        <taxon>Bacteria</taxon>
        <taxon>Bacillati</taxon>
        <taxon>Bacillota</taxon>
        <taxon>Clostridia</taxon>
        <taxon>Lachnospirales</taxon>
        <taxon>Lachnospiraceae</taxon>
        <taxon>Sporanaerobium</taxon>
    </lineage>
</organism>